<gene>
    <name evidence="1" type="ORF">MVEN_01090500</name>
</gene>
<dbReference type="OrthoDB" id="3071602at2759"/>
<dbReference type="EMBL" id="JACAZI010000008">
    <property type="protein sequence ID" value="KAF7354036.1"/>
    <property type="molecule type" value="Genomic_DNA"/>
</dbReference>
<dbReference type="InterPro" id="IPR036047">
    <property type="entry name" value="F-box-like_dom_sf"/>
</dbReference>
<sequence>MEQSNPLLVQELLEHCIAYLDHSPRDLKACALVSRLWVYAAQSRLFRAPNITDPSTLIPELSWAPFLKTLDSSPHLIPHIRHLKIQSLGPEAVATLSRICSVHYTHLETVTFRYPGDLQGSAVTAFQRLLALPTLRCVKILECDFNDPKYFAALWEGCALGIRHVVLNCGTERPNSFASQSLPPRGNTGSVPRLESLNLQSTQMLDYQLLKYSCPFDLSRLKMLRVGWRALVPWQIFAPVVQSIETLHIVLNRTTTSISLASFPNLTVLRLYIPDWIPAPNRLTQVERLFSSFGTPTAHANANTLRKIIIFPGLGTRQPPMDSALCTQFDSSLSNLPMTPGLVVELELDAETYEGVWPYFPRLNALNALRRSDSFHWAGTEW</sequence>
<accession>A0A8H6Y8X8</accession>
<dbReference type="AlphaFoldDB" id="A0A8H6Y8X8"/>
<evidence type="ECO:0008006" key="3">
    <source>
        <dbReference type="Google" id="ProtNLM"/>
    </source>
</evidence>
<reference evidence="1" key="1">
    <citation type="submission" date="2020-05" db="EMBL/GenBank/DDBJ databases">
        <title>Mycena genomes resolve the evolution of fungal bioluminescence.</title>
        <authorList>
            <person name="Tsai I.J."/>
        </authorList>
    </citation>
    <scope>NUCLEOTIDE SEQUENCE</scope>
    <source>
        <strain evidence="1">CCC161011</strain>
    </source>
</reference>
<dbReference type="SUPFAM" id="SSF52047">
    <property type="entry name" value="RNI-like"/>
    <property type="match status" value="1"/>
</dbReference>
<protein>
    <recommendedName>
        <fullName evidence="3">F-box domain-containing protein</fullName>
    </recommendedName>
</protein>
<dbReference type="SUPFAM" id="SSF81383">
    <property type="entry name" value="F-box domain"/>
    <property type="match status" value="1"/>
</dbReference>
<dbReference type="InterPro" id="IPR032675">
    <property type="entry name" value="LRR_dom_sf"/>
</dbReference>
<keyword evidence="2" id="KW-1185">Reference proteome</keyword>
<name>A0A8H6Y8X8_9AGAR</name>
<evidence type="ECO:0000313" key="2">
    <source>
        <dbReference type="Proteomes" id="UP000620124"/>
    </source>
</evidence>
<dbReference type="Gene3D" id="3.80.10.10">
    <property type="entry name" value="Ribonuclease Inhibitor"/>
    <property type="match status" value="1"/>
</dbReference>
<evidence type="ECO:0000313" key="1">
    <source>
        <dbReference type="EMBL" id="KAF7354036.1"/>
    </source>
</evidence>
<organism evidence="1 2">
    <name type="scientific">Mycena venus</name>
    <dbReference type="NCBI Taxonomy" id="2733690"/>
    <lineage>
        <taxon>Eukaryota</taxon>
        <taxon>Fungi</taxon>
        <taxon>Dikarya</taxon>
        <taxon>Basidiomycota</taxon>
        <taxon>Agaricomycotina</taxon>
        <taxon>Agaricomycetes</taxon>
        <taxon>Agaricomycetidae</taxon>
        <taxon>Agaricales</taxon>
        <taxon>Marasmiineae</taxon>
        <taxon>Mycenaceae</taxon>
        <taxon>Mycena</taxon>
    </lineage>
</organism>
<dbReference type="Proteomes" id="UP000620124">
    <property type="component" value="Unassembled WGS sequence"/>
</dbReference>
<comment type="caution">
    <text evidence="1">The sequence shown here is derived from an EMBL/GenBank/DDBJ whole genome shotgun (WGS) entry which is preliminary data.</text>
</comment>
<proteinExistence type="predicted"/>